<dbReference type="RefSeq" id="WP_344563450.1">
    <property type="nucleotide sequence ID" value="NZ_BAAARJ010000004.1"/>
</dbReference>
<dbReference type="EMBL" id="BAAARJ010000004">
    <property type="protein sequence ID" value="GAA2602724.1"/>
    <property type="molecule type" value="Genomic_DNA"/>
</dbReference>
<sequence>MPVSEDRSWKISEPRQIDFDEPVEELHIRVVNGTVNVVGSDEPNTRVEISRLEGPPLHVRCEDGKLVVAYEDLPWKGFLKWLDRKGWRRDVEVSVSVPARARLSVGVVGARAVVSGVRGRTDLRGVSGDATLVGLSGPVVSETVSGSVEAQRLSGGLVFHSVSGDLTVIDGAGGAVKADSVSGSMILDLRGGVGETGEIRLSSVSGELAIRLPEDADTEVDAKTTSGALSSAFDELKVSGTWGDQRVTGVLGDGSGTLKAVTLSGGLALLRRPVEGPEDGFDEEPGGADDPGRPPAPHASDAHGSTTAPTTPGPSATPATPAKDL</sequence>
<dbReference type="InterPro" id="IPR025164">
    <property type="entry name" value="Toastrack_DUF4097"/>
</dbReference>
<reference evidence="4" key="1">
    <citation type="journal article" date="2019" name="Int. J. Syst. Evol. Microbiol.">
        <title>The Global Catalogue of Microorganisms (GCM) 10K type strain sequencing project: providing services to taxonomists for standard genome sequencing and annotation.</title>
        <authorList>
            <consortium name="The Broad Institute Genomics Platform"/>
            <consortium name="The Broad Institute Genome Sequencing Center for Infectious Disease"/>
            <person name="Wu L."/>
            <person name="Ma J."/>
        </authorList>
    </citation>
    <scope>NUCLEOTIDE SEQUENCE [LARGE SCALE GENOMIC DNA]</scope>
    <source>
        <strain evidence="4">JCM 16373</strain>
    </source>
</reference>
<dbReference type="Proteomes" id="UP001501447">
    <property type="component" value="Unassembled WGS sequence"/>
</dbReference>
<comment type="caution">
    <text evidence="3">The sequence shown here is derived from an EMBL/GenBank/DDBJ whole genome shotgun (WGS) entry which is preliminary data.</text>
</comment>
<evidence type="ECO:0000313" key="4">
    <source>
        <dbReference type="Proteomes" id="UP001501447"/>
    </source>
</evidence>
<evidence type="ECO:0000256" key="1">
    <source>
        <dbReference type="SAM" id="MobiDB-lite"/>
    </source>
</evidence>
<protein>
    <submittedName>
        <fullName evidence="3">DUF4097 family beta strand repeat-containing protein</fullName>
    </submittedName>
</protein>
<feature type="compositionally biased region" description="Low complexity" evidence="1">
    <location>
        <begin position="304"/>
        <end position="325"/>
    </location>
</feature>
<evidence type="ECO:0000313" key="3">
    <source>
        <dbReference type="EMBL" id="GAA2602724.1"/>
    </source>
</evidence>
<keyword evidence="4" id="KW-1185">Reference proteome</keyword>
<organism evidence="3 4">
    <name type="scientific">Streptomyces axinellae</name>
    <dbReference type="NCBI Taxonomy" id="552788"/>
    <lineage>
        <taxon>Bacteria</taxon>
        <taxon>Bacillati</taxon>
        <taxon>Actinomycetota</taxon>
        <taxon>Actinomycetes</taxon>
        <taxon>Kitasatosporales</taxon>
        <taxon>Streptomycetaceae</taxon>
        <taxon>Streptomyces</taxon>
    </lineage>
</organism>
<feature type="region of interest" description="Disordered" evidence="1">
    <location>
        <begin position="272"/>
        <end position="325"/>
    </location>
</feature>
<feature type="compositionally biased region" description="Acidic residues" evidence="1">
    <location>
        <begin position="276"/>
        <end position="287"/>
    </location>
</feature>
<dbReference type="Pfam" id="PF13349">
    <property type="entry name" value="DUF4097"/>
    <property type="match status" value="1"/>
</dbReference>
<gene>
    <name evidence="3" type="ORF">GCM10009863_15140</name>
</gene>
<feature type="domain" description="DUF4097" evidence="2">
    <location>
        <begin position="24"/>
        <end position="267"/>
    </location>
</feature>
<name>A0ABP6C507_9ACTN</name>
<accession>A0ABP6C507</accession>
<proteinExistence type="predicted"/>
<evidence type="ECO:0000259" key="2">
    <source>
        <dbReference type="Pfam" id="PF13349"/>
    </source>
</evidence>